<evidence type="ECO:0000256" key="1">
    <source>
        <dbReference type="SAM" id="MobiDB-lite"/>
    </source>
</evidence>
<evidence type="ECO:0000313" key="2">
    <source>
        <dbReference type="EMBL" id="VEG74360.1"/>
    </source>
</evidence>
<sequence length="957" mass="102671">MLLVHIAGLADLGIPGRQEGAERASIERCRELADCQEPNEARRRIIDLDYDAPAPGEPSGGMRSPLDQEIAALVNRGAQAQAAHTGAATAPAEPLEIIIVGVKGDRTPTEQLAQALTTALRIAVKDGGLLAGRPVRIHDACLLPGLEEASSLEELESVVGSHHGHVLLPLGGGAMAVVLAAAAVTTATHPDNWSLILLDRQARSGAEERWDPPVLDMSVPADPLRGWLLGLGLPTVLDSLQGTGAPKPTDDHDSDVRSAADSIRRALGGGGSELEATSDDIAALLITDVARGDLAAGMALRAWMTAVYLELHKATEGHTDQSKNGSRSPGQTLGRIQRLERSLQEPDKWMLARQHLVELGNNATHDADSPTRDDRALPLVAEVRRELGDRIPDWLNWPGSEICLLLAQGKERAGEGHPRRPLVVNLLSRPPARELRDSCAVPGPLALKALIAHSTQTHQAAQKVQETVKRTREDRPSRSAVDQGWGHAEVSLREYASMTAPELSSAQIDEAMTGLRHQARTWLSQQSPRPRAVVVATTGEKAAAIALLQAAQAFGADHGVPVLLMSSITKGQGREQFQFHQFGLDRDVRAALLKAAMHCLDRFDLLTAQRLLALGDSDMKRFAACSGILAEELLAAVRSSPQTRDAHAPTVLAVLGAIAGLIDSGELQDDAQIRLATIAGELLHIPPKPERTPVILAMSDYGDIPQGVNLREAPAGALLRLLYRIRNKTPINHGSQGLEEATAHELGPQGRRAHPELTYPQLLRQAVRAVRRDHPWTGSSDWDERMTRVRHGIHALLAHHCGSGNRDQEPTAALLPGDALGEPQTLINLTPHEVVLDCGVGEPLRLPSAGQSPRLLLDQGQQGILAVRDPQDDERAREVPLSIGRRVQGIDPPLPDPRPGTLYITGRVVAEHHPQRSDLVWPADLIRDSTGQVTAARGLATLAPGRGLIARVGRSGP</sequence>
<gene>
    <name evidence="2" type="ORF">NCTC11923_00994</name>
</gene>
<dbReference type="KEGG" id="asla:NCTC11923_00994"/>
<organism evidence="2 3">
    <name type="scientific">Actinomyces slackii</name>
    <dbReference type="NCBI Taxonomy" id="52774"/>
    <lineage>
        <taxon>Bacteria</taxon>
        <taxon>Bacillati</taxon>
        <taxon>Actinomycetota</taxon>
        <taxon>Actinomycetes</taxon>
        <taxon>Actinomycetales</taxon>
        <taxon>Actinomycetaceae</taxon>
        <taxon>Actinomyces</taxon>
    </lineage>
</organism>
<evidence type="ECO:0000313" key="3">
    <source>
        <dbReference type="Proteomes" id="UP000276899"/>
    </source>
</evidence>
<name>A0A448KBU5_9ACTO</name>
<protein>
    <submittedName>
        <fullName evidence="2">Uncharacterized protein</fullName>
    </submittedName>
</protein>
<dbReference type="RefSeq" id="WP_197719274.1">
    <property type="nucleotide sequence ID" value="NZ_CBCRWE010000042.1"/>
</dbReference>
<dbReference type="STRING" id="1278298.GCA_000428685_02380"/>
<feature type="region of interest" description="Disordered" evidence="1">
    <location>
        <begin position="240"/>
        <end position="259"/>
    </location>
</feature>
<dbReference type="Proteomes" id="UP000276899">
    <property type="component" value="Chromosome"/>
</dbReference>
<feature type="region of interest" description="Disordered" evidence="1">
    <location>
        <begin position="732"/>
        <end position="753"/>
    </location>
</feature>
<feature type="compositionally biased region" description="Basic and acidic residues" evidence="1">
    <location>
        <begin position="248"/>
        <end position="259"/>
    </location>
</feature>
<accession>A0A448KBU5</accession>
<reference evidence="2 3" key="1">
    <citation type="submission" date="2018-12" db="EMBL/GenBank/DDBJ databases">
        <authorList>
            <consortium name="Pathogen Informatics"/>
        </authorList>
    </citation>
    <scope>NUCLEOTIDE SEQUENCE [LARGE SCALE GENOMIC DNA]</scope>
    <source>
        <strain evidence="2 3">NCTC11923</strain>
    </source>
</reference>
<dbReference type="AlphaFoldDB" id="A0A448KBU5"/>
<dbReference type="EMBL" id="LR134363">
    <property type="protein sequence ID" value="VEG74360.1"/>
    <property type="molecule type" value="Genomic_DNA"/>
</dbReference>
<proteinExistence type="predicted"/>
<keyword evidence="3" id="KW-1185">Reference proteome</keyword>